<sequence>MGSKQHRSRSRHRSAIETRPSEGRREDGETAGETGEVEDTLRILALAAITVPTSHMFVRTVGSVVPGSGRRESLDPQGVVARPRISEGGRRRGRGHTPLPKTALHTGADPRRRESHDLPWSKWEGGGEQRTTRRACRGAPVQTQVQSSRSTASHKQPERPAGTSSAPACPVQPTPGERNSTP</sequence>
<dbReference type="InParanoid" id="A0A165CYA0"/>
<feature type="compositionally biased region" description="Basic and acidic residues" evidence="1">
    <location>
        <begin position="14"/>
        <end position="28"/>
    </location>
</feature>
<name>A0A165CYA0_9BASI</name>
<dbReference type="AlphaFoldDB" id="A0A165CYA0"/>
<dbReference type="EMBL" id="KV424096">
    <property type="protein sequence ID" value="KZT51669.1"/>
    <property type="molecule type" value="Genomic_DNA"/>
</dbReference>
<dbReference type="Proteomes" id="UP000076842">
    <property type="component" value="Unassembled WGS sequence"/>
</dbReference>
<feature type="compositionally biased region" description="Polar residues" evidence="1">
    <location>
        <begin position="141"/>
        <end position="154"/>
    </location>
</feature>
<keyword evidence="3" id="KW-1185">Reference proteome</keyword>
<evidence type="ECO:0000256" key="1">
    <source>
        <dbReference type="SAM" id="MobiDB-lite"/>
    </source>
</evidence>
<feature type="region of interest" description="Disordered" evidence="1">
    <location>
        <begin position="1"/>
        <end position="38"/>
    </location>
</feature>
<feature type="compositionally biased region" description="Basic and acidic residues" evidence="1">
    <location>
        <begin position="108"/>
        <end position="131"/>
    </location>
</feature>
<accession>A0A165CYA0</accession>
<reference evidence="2 3" key="1">
    <citation type="journal article" date="2016" name="Mol. Biol. Evol.">
        <title>Comparative Genomics of Early-Diverging Mushroom-Forming Fungi Provides Insights into the Origins of Lignocellulose Decay Capabilities.</title>
        <authorList>
            <person name="Nagy L.G."/>
            <person name="Riley R."/>
            <person name="Tritt A."/>
            <person name="Adam C."/>
            <person name="Daum C."/>
            <person name="Floudas D."/>
            <person name="Sun H."/>
            <person name="Yadav J.S."/>
            <person name="Pangilinan J."/>
            <person name="Larsson K.H."/>
            <person name="Matsuura K."/>
            <person name="Barry K."/>
            <person name="Labutti K."/>
            <person name="Kuo R."/>
            <person name="Ohm R.A."/>
            <person name="Bhattacharya S.S."/>
            <person name="Shirouzu T."/>
            <person name="Yoshinaga Y."/>
            <person name="Martin F.M."/>
            <person name="Grigoriev I.V."/>
            <person name="Hibbett D.S."/>
        </authorList>
    </citation>
    <scope>NUCLEOTIDE SEQUENCE [LARGE SCALE GENOMIC DNA]</scope>
    <source>
        <strain evidence="2 3">HHB12733</strain>
    </source>
</reference>
<organism evidence="2 3">
    <name type="scientific">Calocera cornea HHB12733</name>
    <dbReference type="NCBI Taxonomy" id="1353952"/>
    <lineage>
        <taxon>Eukaryota</taxon>
        <taxon>Fungi</taxon>
        <taxon>Dikarya</taxon>
        <taxon>Basidiomycota</taxon>
        <taxon>Agaricomycotina</taxon>
        <taxon>Dacrymycetes</taxon>
        <taxon>Dacrymycetales</taxon>
        <taxon>Dacrymycetaceae</taxon>
        <taxon>Calocera</taxon>
    </lineage>
</organism>
<evidence type="ECO:0000313" key="3">
    <source>
        <dbReference type="Proteomes" id="UP000076842"/>
    </source>
</evidence>
<proteinExistence type="predicted"/>
<feature type="compositionally biased region" description="Basic residues" evidence="1">
    <location>
        <begin position="1"/>
        <end position="13"/>
    </location>
</feature>
<evidence type="ECO:0000313" key="2">
    <source>
        <dbReference type="EMBL" id="KZT51669.1"/>
    </source>
</evidence>
<protein>
    <submittedName>
        <fullName evidence="2">Uncharacterized protein</fullName>
    </submittedName>
</protein>
<gene>
    <name evidence="2" type="ORF">CALCODRAFT_122818</name>
</gene>
<feature type="region of interest" description="Disordered" evidence="1">
    <location>
        <begin position="65"/>
        <end position="182"/>
    </location>
</feature>